<accession>A0A1H3CPQ0</accession>
<dbReference type="AlphaFoldDB" id="A0A1H3CPQ0"/>
<protein>
    <recommendedName>
        <fullName evidence="4">Transposase</fullName>
    </recommendedName>
</protein>
<name>A0A1H3CPQ0_9RHOB</name>
<evidence type="ECO:0000313" key="2">
    <source>
        <dbReference type="EMBL" id="SDX56106.1"/>
    </source>
</evidence>
<sequence>MGSLRAVEFERRDKKRMTPTPTLDPCRVWVDTMAAWQSV</sequence>
<proteinExistence type="predicted"/>
<feature type="region of interest" description="Disordered" evidence="1">
    <location>
        <begin position="1"/>
        <end position="22"/>
    </location>
</feature>
<evidence type="ECO:0000313" key="3">
    <source>
        <dbReference type="Proteomes" id="UP000198539"/>
    </source>
</evidence>
<keyword evidence="3" id="KW-1185">Reference proteome</keyword>
<gene>
    <name evidence="2" type="ORF">SAMN04488238_11012</name>
</gene>
<dbReference type="EMBL" id="FNOM01000010">
    <property type="protein sequence ID" value="SDX56106.1"/>
    <property type="molecule type" value="Genomic_DNA"/>
</dbReference>
<evidence type="ECO:0008006" key="4">
    <source>
        <dbReference type="Google" id="ProtNLM"/>
    </source>
</evidence>
<reference evidence="2 3" key="1">
    <citation type="submission" date="2016-10" db="EMBL/GenBank/DDBJ databases">
        <authorList>
            <person name="de Groot N.N."/>
        </authorList>
    </citation>
    <scope>NUCLEOTIDE SEQUENCE [LARGE SCALE GENOMIC DNA]</scope>
    <source>
        <strain evidence="2 3">CGMCC 1.8894</strain>
    </source>
</reference>
<dbReference type="Proteomes" id="UP000198539">
    <property type="component" value="Unassembled WGS sequence"/>
</dbReference>
<evidence type="ECO:0000256" key="1">
    <source>
        <dbReference type="SAM" id="MobiDB-lite"/>
    </source>
</evidence>
<organism evidence="2 3">
    <name type="scientific">Roseicitreum antarcticum</name>
    <dbReference type="NCBI Taxonomy" id="564137"/>
    <lineage>
        <taxon>Bacteria</taxon>
        <taxon>Pseudomonadati</taxon>
        <taxon>Pseudomonadota</taxon>
        <taxon>Alphaproteobacteria</taxon>
        <taxon>Rhodobacterales</taxon>
        <taxon>Paracoccaceae</taxon>
        <taxon>Roseicitreum</taxon>
    </lineage>
</organism>